<accession>A0A8C4RT84</accession>
<dbReference type="AlphaFoldDB" id="A0A8C4RT84"/>
<dbReference type="GO" id="GO:0005743">
    <property type="term" value="C:mitochondrial inner membrane"/>
    <property type="evidence" value="ECO:0007669"/>
    <property type="project" value="TreeGrafter"/>
</dbReference>
<reference evidence="2" key="3">
    <citation type="submission" date="2025-09" db="UniProtKB">
        <authorList>
            <consortium name="Ensembl"/>
        </authorList>
    </citation>
    <scope>IDENTIFICATION</scope>
</reference>
<dbReference type="CTD" id="389203"/>
<dbReference type="Proteomes" id="UP000694620">
    <property type="component" value="Chromosome 5"/>
</dbReference>
<dbReference type="Pfam" id="PF15061">
    <property type="entry name" value="MITRAC7_Phoenixin"/>
    <property type="match status" value="1"/>
</dbReference>
<dbReference type="PANTHER" id="PTHR34923:SF1">
    <property type="entry name" value="SMALL INTEGRAL MEMBRANE PROTEIN 20"/>
    <property type="match status" value="1"/>
</dbReference>
<sequence length="67" mass="7713">MSKNLRIALIFGGFVTAVGVTLYPLYFYPLTHVDEYKEMQKLNRAGFKQEDVQPTGLKVWSDPFKSK</sequence>
<keyword evidence="3" id="KW-1185">Reference proteome</keyword>
<gene>
    <name evidence="2" type="primary">SMIM20</name>
    <name evidence="2" type="synonym">smim20</name>
</gene>
<keyword evidence="1" id="KW-0812">Transmembrane</keyword>
<dbReference type="PANTHER" id="PTHR34923">
    <property type="entry name" value="SMALL INTEGRAL MEMBRANE PROTEIN 20"/>
    <property type="match status" value="1"/>
</dbReference>
<organism evidence="2 3">
    <name type="scientific">Erpetoichthys calabaricus</name>
    <name type="common">Rope fish</name>
    <name type="synonym">Calamoichthys calabaricus</name>
    <dbReference type="NCBI Taxonomy" id="27687"/>
    <lineage>
        <taxon>Eukaryota</taxon>
        <taxon>Metazoa</taxon>
        <taxon>Chordata</taxon>
        <taxon>Craniata</taxon>
        <taxon>Vertebrata</taxon>
        <taxon>Euteleostomi</taxon>
        <taxon>Actinopterygii</taxon>
        <taxon>Polypteriformes</taxon>
        <taxon>Polypteridae</taxon>
        <taxon>Erpetoichthys</taxon>
    </lineage>
</organism>
<feature type="transmembrane region" description="Helical" evidence="1">
    <location>
        <begin position="7"/>
        <end position="28"/>
    </location>
</feature>
<dbReference type="Ensembl" id="ENSECRT00000005012.1">
    <property type="protein sequence ID" value="ENSECRP00000004929.1"/>
    <property type="gene ID" value="ENSECRG00000003341.1"/>
</dbReference>
<dbReference type="GO" id="GO:0033617">
    <property type="term" value="P:mitochondrial respiratory chain complex IV assembly"/>
    <property type="evidence" value="ECO:0007669"/>
    <property type="project" value="InterPro"/>
</dbReference>
<dbReference type="OrthoDB" id="8755372at2759"/>
<keyword evidence="1" id="KW-0472">Membrane</keyword>
<protein>
    <submittedName>
        <fullName evidence="2">Small integral membrane protein 20</fullName>
    </submittedName>
</protein>
<name>A0A8C4RT84_ERPCA</name>
<dbReference type="GeneID" id="114652018"/>
<dbReference type="InterPro" id="IPR027917">
    <property type="entry name" value="MITRAC7/Phoenixin"/>
</dbReference>
<keyword evidence="1" id="KW-1133">Transmembrane helix</keyword>
<proteinExistence type="predicted"/>
<evidence type="ECO:0000313" key="2">
    <source>
        <dbReference type="Ensembl" id="ENSECRP00000004929.1"/>
    </source>
</evidence>
<evidence type="ECO:0000313" key="3">
    <source>
        <dbReference type="Proteomes" id="UP000694620"/>
    </source>
</evidence>
<dbReference type="GeneTree" id="ENSGT00390000002398"/>
<evidence type="ECO:0000256" key="1">
    <source>
        <dbReference type="SAM" id="Phobius"/>
    </source>
</evidence>
<reference evidence="2" key="1">
    <citation type="submission" date="2021-06" db="EMBL/GenBank/DDBJ databases">
        <authorList>
            <consortium name="Wellcome Sanger Institute Data Sharing"/>
        </authorList>
    </citation>
    <scope>NUCLEOTIDE SEQUENCE [LARGE SCALE GENOMIC DNA]</scope>
</reference>
<dbReference type="RefSeq" id="XP_028657999.1">
    <property type="nucleotide sequence ID" value="XM_028802166.2"/>
</dbReference>
<reference evidence="2" key="2">
    <citation type="submission" date="2025-08" db="UniProtKB">
        <authorList>
            <consortium name="Ensembl"/>
        </authorList>
    </citation>
    <scope>IDENTIFICATION</scope>
</reference>